<dbReference type="Proteomes" id="UP000471216">
    <property type="component" value="Unassembled WGS sequence"/>
</dbReference>
<keyword evidence="5" id="KW-0812">Transmembrane</keyword>
<dbReference type="Pfam" id="PF12833">
    <property type="entry name" value="HTH_18"/>
    <property type="match status" value="1"/>
</dbReference>
<dbReference type="AlphaFoldDB" id="A0A174VSS6"/>
<feature type="region of interest" description="Disordered" evidence="4">
    <location>
        <begin position="439"/>
        <end position="461"/>
    </location>
</feature>
<evidence type="ECO:0000313" key="10">
    <source>
        <dbReference type="EMBL" id="MRZ06644.1"/>
    </source>
</evidence>
<keyword evidence="6" id="KW-0732">Signal</keyword>
<dbReference type="InterPro" id="IPR018062">
    <property type="entry name" value="HTH_AraC-typ_CS"/>
</dbReference>
<evidence type="ECO:0000313" key="8">
    <source>
        <dbReference type="EMBL" id="CUQ35120.1"/>
    </source>
</evidence>
<evidence type="ECO:0000256" key="3">
    <source>
        <dbReference type="ARBA" id="ARBA00023163"/>
    </source>
</evidence>
<proteinExistence type="predicted"/>
<organism evidence="8 11">
    <name type="scientific">Parabacteroides distasonis</name>
    <dbReference type="NCBI Taxonomy" id="823"/>
    <lineage>
        <taxon>Bacteria</taxon>
        <taxon>Pseudomonadati</taxon>
        <taxon>Bacteroidota</taxon>
        <taxon>Bacteroidia</taxon>
        <taxon>Bacteroidales</taxon>
        <taxon>Tannerellaceae</taxon>
        <taxon>Parabacteroides</taxon>
    </lineage>
</organism>
<dbReference type="Gene3D" id="1.10.10.60">
    <property type="entry name" value="Homeodomain-like"/>
    <property type="match status" value="1"/>
</dbReference>
<sequence length="573" mass="66424">MKLTYITLFFFSIVLLRAANPSADNRPQEKLSYQSIFNQIIATPEKAINLADSAENLRIIPEYKAHIIRSRAYARLKNEKKALEYALAAFHTDSVQNDSTAYMNVCQILSNCYIELSRQNEAIEYATIAIRIARSQRDKSVEATSMISISRAQNELAQKDKAIETLDQAIELLQGTTDPEEKCTLISLYMEKLRNIMIQEKNEEAINTGKEVEALLEKMEQTGDMQETRVDMHLGYLYSFLCEAYQLIGEEQAAASYYQKFLTTKFAQKPQGRTRADPYLLLIKDYKQVIHNTLERERLTPAQDTINKDYTVMLAKLKNTYSLMGDYKTALQYSDRLSNIRKELYARDKENAAMELAIAYETNEKETKIIKQEMELKQRNTFLGASLGIIILLILLLWISYRNSKVIKRKNKITVNQVNQLLAYKNELLAIKERDKEAELSHQEELPKSDSKTQTDPDQPIDQDSFILLEEIMHKEKLYLKSDLTREDVLKQLHMDKKRFARMIQSNTEDNYTNYIGNLRMEHSIQLMKQYPYYNLEAIALDSGLGNVRALHRLFKNKIGMTPTEYKKALHVN</sequence>
<evidence type="ECO:0000313" key="13">
    <source>
        <dbReference type="Proteomes" id="UP000471216"/>
    </source>
</evidence>
<dbReference type="InterPro" id="IPR018060">
    <property type="entry name" value="HTH_AraC"/>
</dbReference>
<reference evidence="12 13" key="2">
    <citation type="journal article" date="2019" name="Nat. Med.">
        <title>A library of human gut bacterial isolates paired with longitudinal multiomics data enables mechanistic microbiome research.</title>
        <authorList>
            <person name="Poyet M."/>
            <person name="Groussin M."/>
            <person name="Gibbons S.M."/>
            <person name="Avila-Pacheco J."/>
            <person name="Jiang X."/>
            <person name="Kearney S.M."/>
            <person name="Perrotta A.R."/>
            <person name="Berdy B."/>
            <person name="Zhao S."/>
            <person name="Lieberman T.D."/>
            <person name="Swanson P.K."/>
            <person name="Smith M."/>
            <person name="Roesemann S."/>
            <person name="Alexander J.E."/>
            <person name="Rich S.A."/>
            <person name="Livny J."/>
            <person name="Vlamakis H."/>
            <person name="Clish C."/>
            <person name="Bullock K."/>
            <person name="Deik A."/>
            <person name="Scott J."/>
            <person name="Pierce K.A."/>
            <person name="Xavier R.J."/>
            <person name="Alm E.J."/>
        </authorList>
    </citation>
    <scope>NUCLEOTIDE SEQUENCE [LARGE SCALE GENOMIC DNA]</scope>
    <source>
        <strain evidence="10 13">BIOML-A10</strain>
        <strain evidence="9 12">BIOML-A11</strain>
    </source>
</reference>
<dbReference type="InterPro" id="IPR009057">
    <property type="entry name" value="Homeodomain-like_sf"/>
</dbReference>
<dbReference type="RefSeq" id="WP_057328600.1">
    <property type="nucleotide sequence ID" value="NZ_CZBM01000009.1"/>
</dbReference>
<dbReference type="SUPFAM" id="SSF48452">
    <property type="entry name" value="TPR-like"/>
    <property type="match status" value="1"/>
</dbReference>
<feature type="compositionally biased region" description="Basic and acidic residues" evidence="4">
    <location>
        <begin position="439"/>
        <end position="455"/>
    </location>
</feature>
<keyword evidence="1" id="KW-0805">Transcription regulation</keyword>
<dbReference type="GO" id="GO:0043565">
    <property type="term" value="F:sequence-specific DNA binding"/>
    <property type="evidence" value="ECO:0007669"/>
    <property type="project" value="InterPro"/>
</dbReference>
<evidence type="ECO:0000256" key="2">
    <source>
        <dbReference type="ARBA" id="ARBA00023125"/>
    </source>
</evidence>
<feature type="chain" id="PRO_5033732468" evidence="6">
    <location>
        <begin position="19"/>
        <end position="573"/>
    </location>
</feature>
<keyword evidence="3" id="KW-0804">Transcription</keyword>
<keyword evidence="5" id="KW-0472">Membrane</keyword>
<dbReference type="Proteomes" id="UP000095332">
    <property type="component" value="Unassembled WGS sequence"/>
</dbReference>
<accession>A0A174VSS6</accession>
<dbReference type="Proteomes" id="UP000450599">
    <property type="component" value="Unassembled WGS sequence"/>
</dbReference>
<dbReference type="PANTHER" id="PTHR43280:SF34">
    <property type="entry name" value="ARAC-FAMILY TRANSCRIPTIONAL REGULATOR"/>
    <property type="match status" value="1"/>
</dbReference>
<evidence type="ECO:0000256" key="6">
    <source>
        <dbReference type="SAM" id="SignalP"/>
    </source>
</evidence>
<keyword evidence="5" id="KW-1133">Transmembrane helix</keyword>
<evidence type="ECO:0000259" key="7">
    <source>
        <dbReference type="PROSITE" id="PS01124"/>
    </source>
</evidence>
<evidence type="ECO:0000256" key="4">
    <source>
        <dbReference type="SAM" id="MobiDB-lite"/>
    </source>
</evidence>
<feature type="domain" description="HTH araC/xylS-type" evidence="7">
    <location>
        <begin position="470"/>
        <end position="569"/>
    </location>
</feature>
<keyword evidence="2" id="KW-0238">DNA-binding</keyword>
<dbReference type="InterPro" id="IPR011990">
    <property type="entry name" value="TPR-like_helical_dom_sf"/>
</dbReference>
<dbReference type="Gene3D" id="1.25.40.10">
    <property type="entry name" value="Tetratricopeptide repeat domain"/>
    <property type="match status" value="1"/>
</dbReference>
<evidence type="ECO:0000256" key="5">
    <source>
        <dbReference type="SAM" id="Phobius"/>
    </source>
</evidence>
<dbReference type="GO" id="GO:0003700">
    <property type="term" value="F:DNA-binding transcription factor activity"/>
    <property type="evidence" value="ECO:0007669"/>
    <property type="project" value="InterPro"/>
</dbReference>
<evidence type="ECO:0000313" key="9">
    <source>
        <dbReference type="EMBL" id="MRY84891.1"/>
    </source>
</evidence>
<protein>
    <submittedName>
        <fullName evidence="9">Helix-turn-helix domain-containing protein</fullName>
    </submittedName>
    <submittedName>
        <fullName evidence="8">Transcriptional activator FtrA</fullName>
    </submittedName>
</protein>
<dbReference type="PANTHER" id="PTHR43280">
    <property type="entry name" value="ARAC-FAMILY TRANSCRIPTIONAL REGULATOR"/>
    <property type="match status" value="1"/>
</dbReference>
<dbReference type="EMBL" id="WKMX01000009">
    <property type="protein sequence ID" value="MRZ06644.1"/>
    <property type="molecule type" value="Genomic_DNA"/>
</dbReference>
<dbReference type="PROSITE" id="PS01124">
    <property type="entry name" value="HTH_ARAC_FAMILY_2"/>
    <property type="match status" value="1"/>
</dbReference>
<evidence type="ECO:0000313" key="12">
    <source>
        <dbReference type="Proteomes" id="UP000450599"/>
    </source>
</evidence>
<dbReference type="SMART" id="SM00342">
    <property type="entry name" value="HTH_ARAC"/>
    <property type="match status" value="1"/>
</dbReference>
<dbReference type="EMBL" id="CZBM01000009">
    <property type="protein sequence ID" value="CUQ35120.1"/>
    <property type="molecule type" value="Genomic_DNA"/>
</dbReference>
<evidence type="ECO:0000313" key="11">
    <source>
        <dbReference type="Proteomes" id="UP000095332"/>
    </source>
</evidence>
<dbReference type="EMBL" id="WKMW01000010">
    <property type="protein sequence ID" value="MRY84891.1"/>
    <property type="molecule type" value="Genomic_DNA"/>
</dbReference>
<feature type="signal peptide" evidence="6">
    <location>
        <begin position="1"/>
        <end position="18"/>
    </location>
</feature>
<name>A0A174VSS6_PARDI</name>
<evidence type="ECO:0000256" key="1">
    <source>
        <dbReference type="ARBA" id="ARBA00023015"/>
    </source>
</evidence>
<dbReference type="PROSITE" id="PS00041">
    <property type="entry name" value="HTH_ARAC_FAMILY_1"/>
    <property type="match status" value="1"/>
</dbReference>
<reference evidence="8 11" key="1">
    <citation type="submission" date="2015-09" db="EMBL/GenBank/DDBJ databases">
        <authorList>
            <consortium name="Pathogen Informatics"/>
        </authorList>
    </citation>
    <scope>NUCLEOTIDE SEQUENCE [LARGE SCALE GENOMIC DNA]</scope>
    <source>
        <strain evidence="8 11">2789STDY5834948</strain>
    </source>
</reference>
<dbReference type="SUPFAM" id="SSF46689">
    <property type="entry name" value="Homeodomain-like"/>
    <property type="match status" value="1"/>
</dbReference>
<feature type="transmembrane region" description="Helical" evidence="5">
    <location>
        <begin position="382"/>
        <end position="401"/>
    </location>
</feature>
<gene>
    <name evidence="8" type="ORF">ERS852560_02324</name>
    <name evidence="10" type="ORF">GKD54_10490</name>
    <name evidence="9" type="ORF">GKD58_11600</name>
</gene>